<name>A0ABQ7Z5P2_BRANA</name>
<reference evidence="1 2" key="1">
    <citation type="submission" date="2021-05" db="EMBL/GenBank/DDBJ databases">
        <title>Genome Assembly of Synthetic Allotetraploid Brassica napus Reveals Homoeologous Exchanges between Subgenomes.</title>
        <authorList>
            <person name="Davis J.T."/>
        </authorList>
    </citation>
    <scope>NUCLEOTIDE SEQUENCE [LARGE SCALE GENOMIC DNA]</scope>
    <source>
        <strain evidence="2">cv. Da-Ae</strain>
        <tissue evidence="1">Seedling</tissue>
    </source>
</reference>
<dbReference type="EMBL" id="JAGKQM010000016">
    <property type="protein sequence ID" value="KAH0875525.1"/>
    <property type="molecule type" value="Genomic_DNA"/>
</dbReference>
<protein>
    <submittedName>
        <fullName evidence="1">Uncharacterized protein</fullName>
    </submittedName>
</protein>
<proteinExistence type="predicted"/>
<organism evidence="1 2">
    <name type="scientific">Brassica napus</name>
    <name type="common">Rape</name>
    <dbReference type="NCBI Taxonomy" id="3708"/>
    <lineage>
        <taxon>Eukaryota</taxon>
        <taxon>Viridiplantae</taxon>
        <taxon>Streptophyta</taxon>
        <taxon>Embryophyta</taxon>
        <taxon>Tracheophyta</taxon>
        <taxon>Spermatophyta</taxon>
        <taxon>Magnoliopsida</taxon>
        <taxon>eudicotyledons</taxon>
        <taxon>Gunneridae</taxon>
        <taxon>Pentapetalae</taxon>
        <taxon>rosids</taxon>
        <taxon>malvids</taxon>
        <taxon>Brassicales</taxon>
        <taxon>Brassicaceae</taxon>
        <taxon>Brassiceae</taxon>
        <taxon>Brassica</taxon>
    </lineage>
</organism>
<gene>
    <name evidence="1" type="ORF">HID58_072887</name>
</gene>
<sequence length="173" mass="19687">MVESKVTNRSFQLCFKMCFNICIIGPPRDKFGCFGKCTRECTGKKIEINCVSFQDPKKEIDVKKAKDCVDLFSDMCDKRLRCRLMELMTAMKAVDQRREKRDMTLAAKLHMGSFLSCDDGGVAAVTGLTFRCVALDKDNRPDAKEIVGEIRRIKNCTRTCECEDGMAKNWLLD</sequence>
<evidence type="ECO:0000313" key="1">
    <source>
        <dbReference type="EMBL" id="KAH0875525.1"/>
    </source>
</evidence>
<keyword evidence="2" id="KW-1185">Reference proteome</keyword>
<comment type="caution">
    <text evidence="1">The sequence shown here is derived from an EMBL/GenBank/DDBJ whole genome shotgun (WGS) entry which is preliminary data.</text>
</comment>
<dbReference type="Proteomes" id="UP000824890">
    <property type="component" value="Unassembled WGS sequence"/>
</dbReference>
<accession>A0ABQ7Z5P2</accession>
<evidence type="ECO:0000313" key="2">
    <source>
        <dbReference type="Proteomes" id="UP000824890"/>
    </source>
</evidence>